<keyword evidence="5" id="KW-1185">Reference proteome</keyword>
<dbReference type="SUPFAM" id="SSF141678">
    <property type="entry name" value="MAL13P1.257-like"/>
    <property type="match status" value="2"/>
</dbReference>
<keyword evidence="2" id="KW-0479">Metal-binding</keyword>
<evidence type="ECO:0000256" key="3">
    <source>
        <dbReference type="ARBA" id="ARBA00022833"/>
    </source>
</evidence>
<organism evidence="4 5">
    <name type="scientific">Emydomyces testavorans</name>
    <dbReference type="NCBI Taxonomy" id="2070801"/>
    <lineage>
        <taxon>Eukaryota</taxon>
        <taxon>Fungi</taxon>
        <taxon>Dikarya</taxon>
        <taxon>Ascomycota</taxon>
        <taxon>Pezizomycotina</taxon>
        <taxon>Eurotiomycetes</taxon>
        <taxon>Eurotiomycetidae</taxon>
        <taxon>Onygenales</taxon>
        <taxon>Nannizziopsiaceae</taxon>
        <taxon>Emydomyces</taxon>
    </lineage>
</organism>
<dbReference type="Pfam" id="PF05907">
    <property type="entry name" value="CXXC_Zn-b_euk"/>
    <property type="match status" value="2"/>
</dbReference>
<sequence>MYALTLSAVLAGVTDLQPTDTETSPYHYSFKVQCTSCREVHPKLEKHELHGSRGEANFVWKCGFCKRENSALVTTNPSAYTESQTQQAIIHFDCRGLDSVRLSAAWAKACWDEKYICTYMPPTIYIDANIVKCAADQGDWQCKGADSNTPFANIDLQEGEWYDYDEKAGAEVSVTGVKWEIKRA</sequence>
<proteinExistence type="inferred from homology"/>
<gene>
    <name evidence="4" type="ORF">PRK78_002850</name>
</gene>
<dbReference type="AlphaFoldDB" id="A0AAF0DFP5"/>
<evidence type="ECO:0000256" key="2">
    <source>
        <dbReference type="ARBA" id="ARBA00022723"/>
    </source>
</evidence>
<evidence type="ECO:0000256" key="1">
    <source>
        <dbReference type="ARBA" id="ARBA00007818"/>
    </source>
</evidence>
<dbReference type="GO" id="GO:0008270">
    <property type="term" value="F:zinc ion binding"/>
    <property type="evidence" value="ECO:0007669"/>
    <property type="project" value="TreeGrafter"/>
</dbReference>
<accession>A0AAF0DFP5</accession>
<dbReference type="Proteomes" id="UP001219355">
    <property type="component" value="Chromosome 2"/>
</dbReference>
<comment type="similarity">
    <text evidence="1">Belongs to the UPF0587 family.</text>
</comment>
<protein>
    <recommendedName>
        <fullName evidence="6">DUF866-domain-containing protein</fullName>
    </recommendedName>
</protein>
<evidence type="ECO:0008006" key="6">
    <source>
        <dbReference type="Google" id="ProtNLM"/>
    </source>
</evidence>
<dbReference type="InterPro" id="IPR008584">
    <property type="entry name" value="CXXC_Zn-binding_euk"/>
</dbReference>
<reference evidence="4" key="1">
    <citation type="submission" date="2023-03" db="EMBL/GenBank/DDBJ databases">
        <title>Emydomyces testavorans Genome Sequence.</title>
        <authorList>
            <person name="Hoyer L."/>
        </authorList>
    </citation>
    <scope>NUCLEOTIDE SEQUENCE</scope>
    <source>
        <strain evidence="4">16-2883</strain>
    </source>
</reference>
<dbReference type="EMBL" id="CP120628">
    <property type="protein sequence ID" value="WEW57383.1"/>
    <property type="molecule type" value="Genomic_DNA"/>
</dbReference>
<keyword evidence="3" id="KW-0862">Zinc</keyword>
<evidence type="ECO:0000313" key="5">
    <source>
        <dbReference type="Proteomes" id="UP001219355"/>
    </source>
</evidence>
<dbReference type="PANTHER" id="PTHR12857">
    <property type="entry name" value="CXXC MOTIF CONTAINING ZINC BINDING PROTEIN"/>
    <property type="match status" value="1"/>
</dbReference>
<evidence type="ECO:0000313" key="4">
    <source>
        <dbReference type="EMBL" id="WEW57383.1"/>
    </source>
</evidence>
<name>A0AAF0DFP5_9EURO</name>
<dbReference type="PANTHER" id="PTHR12857:SF0">
    <property type="entry name" value="CXXC MOTIF CONTAINING ZINC BINDING PROTEIN"/>
    <property type="match status" value="1"/>
</dbReference>